<dbReference type="SMART" id="SM00225">
    <property type="entry name" value="BTB"/>
    <property type="match status" value="1"/>
</dbReference>
<dbReference type="GO" id="GO:0005783">
    <property type="term" value="C:endoplasmic reticulum"/>
    <property type="evidence" value="ECO:0007669"/>
    <property type="project" value="TreeGrafter"/>
</dbReference>
<evidence type="ECO:0000313" key="4">
    <source>
        <dbReference type="Proteomes" id="UP000007267"/>
    </source>
</evidence>
<dbReference type="FunFam" id="3.30.710.10:FF:000381">
    <property type="entry name" value="Kelch like family member 14"/>
    <property type="match status" value="1"/>
</dbReference>
<dbReference type="EMBL" id="AGCU01140007">
    <property type="status" value="NOT_ANNOTATED_CDS"/>
    <property type="molecule type" value="Genomic_DNA"/>
</dbReference>
<reference evidence="4" key="1">
    <citation type="submission" date="2011-10" db="EMBL/GenBank/DDBJ databases">
        <authorList>
            <consortium name="Soft-shell Turtle Genome Consortium"/>
        </authorList>
    </citation>
    <scope>NUCLEOTIDE SEQUENCE [LARGE SCALE GENOMIC DNA]</scope>
    <source>
        <strain evidence="4">Daiwa-1</strain>
    </source>
</reference>
<organism evidence="3 4">
    <name type="scientific">Pelodiscus sinensis</name>
    <name type="common">Chinese softshell turtle</name>
    <name type="synonym">Trionyx sinensis</name>
    <dbReference type="NCBI Taxonomy" id="13735"/>
    <lineage>
        <taxon>Eukaryota</taxon>
        <taxon>Metazoa</taxon>
        <taxon>Chordata</taxon>
        <taxon>Craniata</taxon>
        <taxon>Vertebrata</taxon>
        <taxon>Euteleostomi</taxon>
        <taxon>Archelosauria</taxon>
        <taxon>Testudinata</taxon>
        <taxon>Testudines</taxon>
        <taxon>Cryptodira</taxon>
        <taxon>Trionychia</taxon>
        <taxon>Trionychidae</taxon>
        <taxon>Pelodiscus</taxon>
    </lineage>
</organism>
<evidence type="ECO:0000256" key="1">
    <source>
        <dbReference type="SAM" id="MobiDB-lite"/>
    </source>
</evidence>
<reference evidence="3" key="3">
    <citation type="submission" date="2025-08" db="UniProtKB">
        <authorList>
            <consortium name="Ensembl"/>
        </authorList>
    </citation>
    <scope>IDENTIFICATION</scope>
</reference>
<dbReference type="GO" id="GO:0043005">
    <property type="term" value="C:neuron projection"/>
    <property type="evidence" value="ECO:0007669"/>
    <property type="project" value="TreeGrafter"/>
</dbReference>
<dbReference type="InterPro" id="IPR011333">
    <property type="entry name" value="SKP1/BTB/POZ_sf"/>
</dbReference>
<feature type="domain" description="BTB" evidence="2">
    <location>
        <begin position="33"/>
        <end position="139"/>
    </location>
</feature>
<dbReference type="SUPFAM" id="SSF54695">
    <property type="entry name" value="POZ domain"/>
    <property type="match status" value="2"/>
</dbReference>
<dbReference type="HOGENOM" id="CLU_004253_14_5_1"/>
<dbReference type="PROSITE" id="PS50097">
    <property type="entry name" value="BTB"/>
    <property type="match status" value="1"/>
</dbReference>
<sequence length="295" mass="32678">MSRCGDRTSTFNPSHSNNLLHGLNLLWRRQLFCSVTLVAQGQQFHCHKAVLASCSQSDPSSPALVAATPNPGTEDRLGLGAPPKEQQQEGLGTLSSSPTQDKLLASPRAINNLVTQSSSSIGLRLVLEFLYTANVTLSLDMEEEVLSVSKTLHIPQVTKPCVQFLNDQISVQNYKLVCKIAALHGLEETKKLVNEYLVEDVLLLNFKEMRTLLDSLPPPVVLELALFQMSLLWREPDLQPGPHEAHPLVPAPELVEKLQLVFMHTNPICQKLLLDAMKYHLMPSRQHCGQSLASR</sequence>
<dbReference type="AlphaFoldDB" id="K7FZR1"/>
<dbReference type="Pfam" id="PF00651">
    <property type="entry name" value="BTB"/>
    <property type="match status" value="2"/>
</dbReference>
<reference evidence="3" key="4">
    <citation type="submission" date="2025-09" db="UniProtKB">
        <authorList>
            <consortium name="Ensembl"/>
        </authorList>
    </citation>
    <scope>IDENTIFICATION</scope>
</reference>
<dbReference type="Ensembl" id="ENSPSIT00000013585.1">
    <property type="protein sequence ID" value="ENSPSIP00000013521.1"/>
    <property type="gene ID" value="ENSPSIG00000012146.1"/>
</dbReference>
<evidence type="ECO:0000313" key="3">
    <source>
        <dbReference type="Ensembl" id="ENSPSIP00000013521.1"/>
    </source>
</evidence>
<dbReference type="Gene3D" id="3.30.710.10">
    <property type="entry name" value="Potassium Channel Kv1.1, Chain A"/>
    <property type="match status" value="2"/>
</dbReference>
<reference evidence="4" key="2">
    <citation type="journal article" date="2013" name="Nat. Genet.">
        <title>The draft genomes of soft-shell turtle and green sea turtle yield insights into the development and evolution of the turtle-specific body plan.</title>
        <authorList>
            <person name="Wang Z."/>
            <person name="Pascual-Anaya J."/>
            <person name="Zadissa A."/>
            <person name="Li W."/>
            <person name="Niimura Y."/>
            <person name="Huang Z."/>
            <person name="Li C."/>
            <person name="White S."/>
            <person name="Xiong Z."/>
            <person name="Fang D."/>
            <person name="Wang B."/>
            <person name="Ming Y."/>
            <person name="Chen Y."/>
            <person name="Zheng Y."/>
            <person name="Kuraku S."/>
            <person name="Pignatelli M."/>
            <person name="Herrero J."/>
            <person name="Beal K."/>
            <person name="Nozawa M."/>
            <person name="Li Q."/>
            <person name="Wang J."/>
            <person name="Zhang H."/>
            <person name="Yu L."/>
            <person name="Shigenobu S."/>
            <person name="Wang J."/>
            <person name="Liu J."/>
            <person name="Flicek P."/>
            <person name="Searle S."/>
            <person name="Wang J."/>
            <person name="Kuratani S."/>
            <person name="Yin Y."/>
            <person name="Aken B."/>
            <person name="Zhang G."/>
            <person name="Irie N."/>
        </authorList>
    </citation>
    <scope>NUCLEOTIDE SEQUENCE [LARGE SCALE GENOMIC DNA]</scope>
    <source>
        <strain evidence="4">Daiwa-1</strain>
    </source>
</reference>
<dbReference type="GO" id="GO:0043025">
    <property type="term" value="C:neuronal cell body"/>
    <property type="evidence" value="ECO:0007669"/>
    <property type="project" value="TreeGrafter"/>
</dbReference>
<dbReference type="eggNOG" id="KOG4441">
    <property type="taxonomic scope" value="Eukaryota"/>
</dbReference>
<evidence type="ECO:0000259" key="2">
    <source>
        <dbReference type="PROSITE" id="PS50097"/>
    </source>
</evidence>
<feature type="region of interest" description="Disordered" evidence="1">
    <location>
        <begin position="57"/>
        <end position="98"/>
    </location>
</feature>
<name>K7FZR1_PELSI</name>
<dbReference type="InterPro" id="IPR000210">
    <property type="entry name" value="BTB/POZ_dom"/>
</dbReference>
<feature type="compositionally biased region" description="Polar residues" evidence="1">
    <location>
        <begin position="88"/>
        <end position="98"/>
    </location>
</feature>
<dbReference type="Proteomes" id="UP000007267">
    <property type="component" value="Unassembled WGS sequence"/>
</dbReference>
<dbReference type="STRING" id="13735.ENSPSIP00000013521"/>
<dbReference type="PANTHER" id="PTHR45632:SF6">
    <property type="entry name" value="KELCH-LIKE PROTEIN 14"/>
    <property type="match status" value="1"/>
</dbReference>
<dbReference type="PANTHER" id="PTHR45632">
    <property type="entry name" value="LD33804P"/>
    <property type="match status" value="1"/>
</dbReference>
<protein>
    <recommendedName>
        <fullName evidence="2">BTB domain-containing protein</fullName>
    </recommendedName>
</protein>
<keyword evidence="4" id="KW-1185">Reference proteome</keyword>
<proteinExistence type="predicted"/>
<dbReference type="GeneTree" id="ENSGT00940000159556"/>
<accession>K7FZR1</accession>